<feature type="region of interest" description="Disordered" evidence="1">
    <location>
        <begin position="126"/>
        <end position="147"/>
    </location>
</feature>
<reference evidence="2 3" key="1">
    <citation type="journal article" date="2010" name="Proc. Natl. Acad. Sci. U.S.A.">
        <title>Insights into evolution of multicellular fungi from the assembled chromosomes of the mushroom Coprinopsis cinerea (Coprinus cinereus).</title>
        <authorList>
            <person name="Stajich J.E."/>
            <person name="Wilke S.K."/>
            <person name="Ahren D."/>
            <person name="Au C.H."/>
            <person name="Birren B.W."/>
            <person name="Borodovsky M."/>
            <person name="Burns C."/>
            <person name="Canback B."/>
            <person name="Casselton L.A."/>
            <person name="Cheng C.K."/>
            <person name="Deng J."/>
            <person name="Dietrich F.S."/>
            <person name="Fargo D.C."/>
            <person name="Farman M.L."/>
            <person name="Gathman A.C."/>
            <person name="Goldberg J."/>
            <person name="Guigo R."/>
            <person name="Hoegger P.J."/>
            <person name="Hooker J.B."/>
            <person name="Huggins A."/>
            <person name="James T.Y."/>
            <person name="Kamada T."/>
            <person name="Kilaru S."/>
            <person name="Kodira C."/>
            <person name="Kues U."/>
            <person name="Kupfer D."/>
            <person name="Kwan H.S."/>
            <person name="Lomsadze A."/>
            <person name="Li W."/>
            <person name="Lilly W.W."/>
            <person name="Ma L.J."/>
            <person name="Mackey A.J."/>
            <person name="Manning G."/>
            <person name="Martin F."/>
            <person name="Muraguchi H."/>
            <person name="Natvig D.O."/>
            <person name="Palmerini H."/>
            <person name="Ramesh M.A."/>
            <person name="Rehmeyer C.J."/>
            <person name="Roe B.A."/>
            <person name="Shenoy N."/>
            <person name="Stanke M."/>
            <person name="Ter-Hovhannisyan V."/>
            <person name="Tunlid A."/>
            <person name="Velagapudi R."/>
            <person name="Vision T.J."/>
            <person name="Zeng Q."/>
            <person name="Zolan M.E."/>
            <person name="Pukkila P.J."/>
        </authorList>
    </citation>
    <scope>NUCLEOTIDE SEQUENCE [LARGE SCALE GENOMIC DNA]</scope>
    <source>
        <strain evidence="3">Okayama-7 / 130 / ATCC MYA-4618 / FGSC 9003</strain>
    </source>
</reference>
<evidence type="ECO:0000256" key="1">
    <source>
        <dbReference type="SAM" id="MobiDB-lite"/>
    </source>
</evidence>
<accession>A8NSU0</accession>
<protein>
    <submittedName>
        <fullName evidence="2">Uncharacterized protein</fullName>
    </submittedName>
</protein>
<feature type="compositionally biased region" description="Pro residues" evidence="1">
    <location>
        <begin position="86"/>
        <end position="100"/>
    </location>
</feature>
<dbReference type="EMBL" id="AACS02000008">
    <property type="protein sequence ID" value="EAU85728.1"/>
    <property type="molecule type" value="Genomic_DNA"/>
</dbReference>
<name>A8NSU0_COPC7</name>
<feature type="compositionally biased region" description="Low complexity" evidence="1">
    <location>
        <begin position="285"/>
        <end position="316"/>
    </location>
</feature>
<feature type="compositionally biased region" description="Basic and acidic residues" evidence="1">
    <location>
        <begin position="126"/>
        <end position="139"/>
    </location>
</feature>
<proteinExistence type="predicted"/>
<organism evidence="2 3">
    <name type="scientific">Coprinopsis cinerea (strain Okayama-7 / 130 / ATCC MYA-4618 / FGSC 9003)</name>
    <name type="common">Inky cap fungus</name>
    <name type="synonym">Hormographiella aspergillata</name>
    <dbReference type="NCBI Taxonomy" id="240176"/>
    <lineage>
        <taxon>Eukaryota</taxon>
        <taxon>Fungi</taxon>
        <taxon>Dikarya</taxon>
        <taxon>Basidiomycota</taxon>
        <taxon>Agaricomycotina</taxon>
        <taxon>Agaricomycetes</taxon>
        <taxon>Agaricomycetidae</taxon>
        <taxon>Agaricales</taxon>
        <taxon>Agaricineae</taxon>
        <taxon>Psathyrellaceae</taxon>
        <taxon>Coprinopsis</taxon>
    </lineage>
</organism>
<dbReference type="GeneID" id="6012631"/>
<dbReference type="KEGG" id="cci:CC1G_12444"/>
<feature type="region of interest" description="Disordered" evidence="1">
    <location>
        <begin position="379"/>
        <end position="431"/>
    </location>
</feature>
<feature type="region of interest" description="Disordered" evidence="1">
    <location>
        <begin position="285"/>
        <end position="351"/>
    </location>
</feature>
<gene>
    <name evidence="2" type="ORF">CC1G_12444</name>
</gene>
<dbReference type="OMA" id="VAKHEPI"/>
<feature type="region of interest" description="Disordered" evidence="1">
    <location>
        <begin position="44"/>
        <end position="107"/>
    </location>
</feature>
<dbReference type="eggNOG" id="ENOG502SUGM">
    <property type="taxonomic scope" value="Eukaryota"/>
</dbReference>
<keyword evidence="3" id="KW-1185">Reference proteome</keyword>
<evidence type="ECO:0000313" key="3">
    <source>
        <dbReference type="Proteomes" id="UP000001861"/>
    </source>
</evidence>
<dbReference type="RefSeq" id="XP_001836092.1">
    <property type="nucleotide sequence ID" value="XM_001836040.1"/>
</dbReference>
<dbReference type="Proteomes" id="UP000001861">
    <property type="component" value="Unassembled WGS sequence"/>
</dbReference>
<dbReference type="InParanoid" id="A8NSU0"/>
<dbReference type="VEuPathDB" id="FungiDB:CC1G_12444"/>
<comment type="caution">
    <text evidence="2">The sequence shown here is derived from an EMBL/GenBank/DDBJ whole genome shotgun (WGS) entry which is preliminary data.</text>
</comment>
<evidence type="ECO:0000313" key="2">
    <source>
        <dbReference type="EMBL" id="EAU85728.1"/>
    </source>
</evidence>
<sequence length="555" mass="59931">MVHIPSSPPPPHRDPNQKLACAVEGCKGRVAQDCGRQRCKAHCEMEGGCQSKNHRVKPAPPPTARRSSLRGAQEPSSSGSVATAAPIPPGPQPPVPIDPRPNPRHASQMPAIFTETVRVSQELAERQRRADAEQREAANRARQTVTVRGWGQTSEDWDTSRSHTFQDGYTYPYFKITDDVLEAVGLLEGGGKGLEYYDVKAATWSGINKGYIHDMSKFPPYVFLRLRPNTTCVGLDLWLSKMATPQLYSNIAFERKAVRTALKATSTVSSVAAVATSSSLVVPTVTSSSSSSSSSSSGLLPTPATATSSLSSLSLPDEQAIQKRPRPQPRPRPIIRTPVSPSPQPDLQPESSATVAVVAVKAEQPLVLDAVAKHEPIEILSSPEVSQERKRPRHVSPISTSSTSDHSDTDSKGNVGNGTGPSKPLGVPQGSLSTAPIDLTAGDFKVWPDDFHVCEVSAFFVAKSKTMRGRSNSTPDAGARLHENLFRTYFGANAVYNRRRVSRAYQLWRQASSTLQATYVDLGPQKSALWSKFRDAVKASGDPSTAAEQILEISD</sequence>
<dbReference type="AlphaFoldDB" id="A8NSU0"/>